<sequence length="647" mass="73988">MDALRTAKTTGQPNYQAKTTHVLRPHHIGLLSVLAISYKEFESKEVPAPFLLHINRLMLNEISEVAEPKPWYQLIQELSSGPMADVADALYLIESVKDVWMSVMLIVPQHKSIRNGADMLIFFQGWDANRLMFGSLLNEDLGVAALFQDNDDQEPAFTRRSPFGYFCRRCWVTFQKLSWEGVLRLQRDYAAWRAGDLQAGYIDGPMDRLNSDNLLFRTSRDKKKFATAERYAEYEKARDVSDLSTAVESLRRYFEQLFHTENDIGYRHYALLELVRYHWKRREWTVARDLLVEAQELAERAGDCVMDEYCKSLASRLPPKDLGAKQPLNTIRPNVHPYEILYDVKKLMQVSYEQPLSASFEKVLEAITAFDHWAEKEASAQTDVEQWGQHAVQSLVWNNAGCLRMSEVEENIVIAFTETASDDNNRITVIVNRANKEARRGKYREALSMLLDPDTWRGLSVIDYEHLWASELWHVLALRAARRGQLRVFNEFLQPKRPASYKHRDYFADLPPSGGSHIRDRLYEVIYYLVINGDDIEQRALACFTMARCIIVAGGSESSNLQEAIGFLDTAEADYTTLEMYPSVVKVQYLLAVIYNALGREEGRDAAAARHLAAQSKLEEWAAAAVDQETQAIWTLAMDVGASLSAR</sequence>
<evidence type="ECO:0000259" key="7">
    <source>
        <dbReference type="Pfam" id="PF12862"/>
    </source>
</evidence>
<dbReference type="OMA" id="GMTKWCR"/>
<keyword evidence="3" id="KW-0132">Cell division</keyword>
<evidence type="ECO:0000256" key="6">
    <source>
        <dbReference type="ARBA" id="ARBA00023306"/>
    </source>
</evidence>
<name>S7QFF7_GLOTA</name>
<dbReference type="GO" id="GO:0045842">
    <property type="term" value="P:positive regulation of mitotic metaphase/anaphase transition"/>
    <property type="evidence" value="ECO:0007669"/>
    <property type="project" value="TreeGrafter"/>
</dbReference>
<dbReference type="HOGENOM" id="CLU_025689_0_0_1"/>
<dbReference type="RefSeq" id="XP_007863409.1">
    <property type="nucleotide sequence ID" value="XM_007865218.1"/>
</dbReference>
<evidence type="ECO:0000256" key="4">
    <source>
        <dbReference type="ARBA" id="ARBA00022776"/>
    </source>
</evidence>
<keyword evidence="6" id="KW-0131">Cell cycle</keyword>
<dbReference type="GO" id="GO:0070979">
    <property type="term" value="P:protein K11-linked ubiquitination"/>
    <property type="evidence" value="ECO:0007669"/>
    <property type="project" value="TreeGrafter"/>
</dbReference>
<accession>S7QFF7</accession>
<gene>
    <name evidence="8" type="ORF">GLOTRDRAFT_120003</name>
</gene>
<organism evidence="8 9">
    <name type="scientific">Gloeophyllum trabeum (strain ATCC 11539 / FP-39264 / Madison 617)</name>
    <name type="common">Brown rot fungus</name>
    <dbReference type="NCBI Taxonomy" id="670483"/>
    <lineage>
        <taxon>Eukaryota</taxon>
        <taxon>Fungi</taxon>
        <taxon>Dikarya</taxon>
        <taxon>Basidiomycota</taxon>
        <taxon>Agaricomycotina</taxon>
        <taxon>Agaricomycetes</taxon>
        <taxon>Gloeophyllales</taxon>
        <taxon>Gloeophyllaceae</taxon>
        <taxon>Gloeophyllum</taxon>
    </lineage>
</organism>
<dbReference type="GeneID" id="19300598"/>
<dbReference type="GO" id="GO:0031145">
    <property type="term" value="P:anaphase-promoting complex-dependent catabolic process"/>
    <property type="evidence" value="ECO:0007669"/>
    <property type="project" value="TreeGrafter"/>
</dbReference>
<dbReference type="GO" id="GO:0051301">
    <property type="term" value="P:cell division"/>
    <property type="evidence" value="ECO:0007669"/>
    <property type="project" value="UniProtKB-KW"/>
</dbReference>
<keyword evidence="4" id="KW-0498">Mitosis</keyword>
<evidence type="ECO:0000313" key="8">
    <source>
        <dbReference type="EMBL" id="EPQ58152.1"/>
    </source>
</evidence>
<dbReference type="InterPro" id="IPR037679">
    <property type="entry name" value="Apc5"/>
</dbReference>
<dbReference type="eggNOG" id="ENOG502S4I4">
    <property type="taxonomic scope" value="Eukaryota"/>
</dbReference>
<evidence type="ECO:0000256" key="5">
    <source>
        <dbReference type="ARBA" id="ARBA00022786"/>
    </source>
</evidence>
<evidence type="ECO:0000313" key="9">
    <source>
        <dbReference type="Proteomes" id="UP000030669"/>
    </source>
</evidence>
<dbReference type="Proteomes" id="UP000030669">
    <property type="component" value="Unassembled WGS sequence"/>
</dbReference>
<evidence type="ECO:0000256" key="2">
    <source>
        <dbReference type="ARBA" id="ARBA00016066"/>
    </source>
</evidence>
<dbReference type="PANTHER" id="PTHR12830">
    <property type="entry name" value="ANAPHASE-PROMOTING COMPLEX SUBUNIT 5"/>
    <property type="match status" value="1"/>
</dbReference>
<evidence type="ECO:0000256" key="1">
    <source>
        <dbReference type="ARBA" id="ARBA00007450"/>
    </source>
</evidence>
<comment type="similarity">
    <text evidence="1">Belongs to the APC5 family.</text>
</comment>
<protein>
    <recommendedName>
        <fullName evidence="2">Anaphase-promoting complex subunit 5</fullName>
    </recommendedName>
</protein>
<dbReference type="STRING" id="670483.S7QFF7"/>
<proteinExistence type="inferred from homology"/>
<keyword evidence="9" id="KW-1185">Reference proteome</keyword>
<dbReference type="KEGG" id="gtr:GLOTRDRAFT_120003"/>
<feature type="domain" description="Anaphase-promoting complex subunit 5" evidence="7">
    <location>
        <begin position="231"/>
        <end position="309"/>
    </location>
</feature>
<dbReference type="Pfam" id="PF12862">
    <property type="entry name" value="ANAPC5"/>
    <property type="match status" value="1"/>
</dbReference>
<dbReference type="OrthoDB" id="2504561at2759"/>
<dbReference type="InterPro" id="IPR026000">
    <property type="entry name" value="Apc5_dom"/>
</dbReference>
<dbReference type="PANTHER" id="PTHR12830:SF9">
    <property type="entry name" value="ANAPHASE-PROMOTING COMPLEX SUBUNIT 5"/>
    <property type="match status" value="1"/>
</dbReference>
<dbReference type="AlphaFoldDB" id="S7QFF7"/>
<dbReference type="GO" id="GO:0005680">
    <property type="term" value="C:anaphase-promoting complex"/>
    <property type="evidence" value="ECO:0007669"/>
    <property type="project" value="InterPro"/>
</dbReference>
<keyword evidence="5" id="KW-0833">Ubl conjugation pathway</keyword>
<evidence type="ECO:0000256" key="3">
    <source>
        <dbReference type="ARBA" id="ARBA00022618"/>
    </source>
</evidence>
<dbReference type="EMBL" id="KB469298">
    <property type="protein sequence ID" value="EPQ58152.1"/>
    <property type="molecule type" value="Genomic_DNA"/>
</dbReference>
<reference evidence="8 9" key="1">
    <citation type="journal article" date="2012" name="Science">
        <title>The Paleozoic origin of enzymatic lignin decomposition reconstructed from 31 fungal genomes.</title>
        <authorList>
            <person name="Floudas D."/>
            <person name="Binder M."/>
            <person name="Riley R."/>
            <person name="Barry K."/>
            <person name="Blanchette R.A."/>
            <person name="Henrissat B."/>
            <person name="Martinez A.T."/>
            <person name="Otillar R."/>
            <person name="Spatafora J.W."/>
            <person name="Yadav J.S."/>
            <person name="Aerts A."/>
            <person name="Benoit I."/>
            <person name="Boyd A."/>
            <person name="Carlson A."/>
            <person name="Copeland A."/>
            <person name="Coutinho P.M."/>
            <person name="de Vries R.P."/>
            <person name="Ferreira P."/>
            <person name="Findley K."/>
            <person name="Foster B."/>
            <person name="Gaskell J."/>
            <person name="Glotzer D."/>
            <person name="Gorecki P."/>
            <person name="Heitman J."/>
            <person name="Hesse C."/>
            <person name="Hori C."/>
            <person name="Igarashi K."/>
            <person name="Jurgens J.A."/>
            <person name="Kallen N."/>
            <person name="Kersten P."/>
            <person name="Kohler A."/>
            <person name="Kuees U."/>
            <person name="Kumar T.K.A."/>
            <person name="Kuo A."/>
            <person name="LaButti K."/>
            <person name="Larrondo L.F."/>
            <person name="Lindquist E."/>
            <person name="Ling A."/>
            <person name="Lombard V."/>
            <person name="Lucas S."/>
            <person name="Lundell T."/>
            <person name="Martin R."/>
            <person name="McLaughlin D.J."/>
            <person name="Morgenstern I."/>
            <person name="Morin E."/>
            <person name="Murat C."/>
            <person name="Nagy L.G."/>
            <person name="Nolan M."/>
            <person name="Ohm R.A."/>
            <person name="Patyshakuliyeva A."/>
            <person name="Rokas A."/>
            <person name="Ruiz-Duenas F.J."/>
            <person name="Sabat G."/>
            <person name="Salamov A."/>
            <person name="Samejima M."/>
            <person name="Schmutz J."/>
            <person name="Slot J.C."/>
            <person name="St John F."/>
            <person name="Stenlid J."/>
            <person name="Sun H."/>
            <person name="Sun S."/>
            <person name="Syed K."/>
            <person name="Tsang A."/>
            <person name="Wiebenga A."/>
            <person name="Young D."/>
            <person name="Pisabarro A."/>
            <person name="Eastwood D.C."/>
            <person name="Martin F."/>
            <person name="Cullen D."/>
            <person name="Grigoriev I.V."/>
            <person name="Hibbett D.S."/>
        </authorList>
    </citation>
    <scope>NUCLEOTIDE SEQUENCE [LARGE SCALE GENOMIC DNA]</scope>
    <source>
        <strain evidence="8 9">ATCC 11539</strain>
    </source>
</reference>